<evidence type="ECO:0000256" key="2">
    <source>
        <dbReference type="SAM" id="MobiDB-lite"/>
    </source>
</evidence>
<sequence>MNNRFQKLTALLALGEISLNAGLFGNKKPFAKLDEDQLQIIEDALKKNDTTALEESLKSAETKVSEVENAVEQALEISGLKAGDSLVASIVLLGETCKQYGESKDRHSLPENSGKEEETDGLIDGYINPNHAHNKILKQIFNGK</sequence>
<keyword evidence="4" id="KW-1185">Reference proteome</keyword>
<dbReference type="STRING" id="1071918.SAMN05421544_11817"/>
<gene>
    <name evidence="3" type="ORF">SAMN05421544_11817</name>
</gene>
<reference evidence="3 4" key="1">
    <citation type="submission" date="2016-10" db="EMBL/GenBank/DDBJ databases">
        <authorList>
            <person name="de Groot N.N."/>
        </authorList>
    </citation>
    <scope>NUCLEOTIDE SEQUENCE [LARGE SCALE GENOMIC DNA]</scope>
    <source>
        <strain evidence="3 4">DSM 24015</strain>
    </source>
</reference>
<feature type="coiled-coil region" evidence="1">
    <location>
        <begin position="50"/>
        <end position="77"/>
    </location>
</feature>
<dbReference type="RefSeq" id="WP_092737610.1">
    <property type="nucleotide sequence ID" value="NZ_FNAS01000018.1"/>
</dbReference>
<dbReference type="EMBL" id="FNAS01000018">
    <property type="protein sequence ID" value="SDE68506.1"/>
    <property type="molecule type" value="Genomic_DNA"/>
</dbReference>
<evidence type="ECO:0000313" key="3">
    <source>
        <dbReference type="EMBL" id="SDE68506.1"/>
    </source>
</evidence>
<dbReference type="Proteomes" id="UP000198517">
    <property type="component" value="Unassembled WGS sequence"/>
</dbReference>
<feature type="region of interest" description="Disordered" evidence="2">
    <location>
        <begin position="101"/>
        <end position="121"/>
    </location>
</feature>
<organism evidence="3 4">
    <name type="scientific">Riemerella columbipharyngis</name>
    <dbReference type="NCBI Taxonomy" id="1071918"/>
    <lineage>
        <taxon>Bacteria</taxon>
        <taxon>Pseudomonadati</taxon>
        <taxon>Bacteroidota</taxon>
        <taxon>Flavobacteriia</taxon>
        <taxon>Flavobacteriales</taxon>
        <taxon>Weeksellaceae</taxon>
        <taxon>Riemerella</taxon>
    </lineage>
</organism>
<evidence type="ECO:0000313" key="4">
    <source>
        <dbReference type="Proteomes" id="UP000198517"/>
    </source>
</evidence>
<feature type="compositionally biased region" description="Basic and acidic residues" evidence="2">
    <location>
        <begin position="101"/>
        <end position="116"/>
    </location>
</feature>
<keyword evidence="1" id="KW-0175">Coiled coil</keyword>
<protein>
    <submittedName>
        <fullName evidence="3">Uncharacterized protein</fullName>
    </submittedName>
</protein>
<dbReference type="OrthoDB" id="1275151at2"/>
<proteinExistence type="predicted"/>
<dbReference type="AlphaFoldDB" id="A0A1G7EYG0"/>
<evidence type="ECO:0000256" key="1">
    <source>
        <dbReference type="SAM" id="Coils"/>
    </source>
</evidence>
<accession>A0A1G7EYG0</accession>
<name>A0A1G7EYG0_9FLAO</name>